<dbReference type="InterPro" id="IPR006139">
    <property type="entry name" value="D-isomer_2_OHA_DH_cat_dom"/>
</dbReference>
<dbReference type="Gene3D" id="3.30.70.260">
    <property type="match status" value="1"/>
</dbReference>
<dbReference type="InterPro" id="IPR045865">
    <property type="entry name" value="ACT-like_dom_sf"/>
</dbReference>
<sequence length="511" mass="54612">MMPSTVPLSGKAKSVACKTTRGAPCAVPRPAAPIVGRRQLAVPRAASAELDEVALLEKALLLAKERVAKSKEVAAAPAAAPGGYTGPAFTIKTYNAISPIGLQRFPKGKYVVSGDDAALPSSPMAIMLRSHQLKVEEVPHTVRCIVRCGAGVNNIPVQKMTELGIPVFNTPGANANAVKELVICGLLLASRGIIEGNKHVENVIYKEEKEYEKAAKRIEKDKAMFVGTEIQGKTLGVVGLGAIGGLVVNAALALGMKVVGFDPVLSLDAAWKLPGDRMQRANSLEDLLKVSDYITVHVPYIKNATHHMLNGANLELCKPGVHLLNFSRGEIIDGEALLDMYKSGRMTGKYVSDFADQYLSGHPKHIVIPHLGASTEEAEDNSAAMAADTIKDFLETGTIRNSVNFPQTVLDKKPGHIGGRLCIVNKNEAGVLGQITTYLGTRNVNIEQQINTSRGDIAYTVLDFANVEDPAGLQEGLAKACPGIISSRFIGNVFDDELGKPGTFYYVQWAQ</sequence>
<dbReference type="PANTHER" id="PTHR42938:SF47">
    <property type="entry name" value="HYDROXYPYRUVATE REDUCTASE"/>
    <property type="match status" value="1"/>
</dbReference>
<evidence type="ECO:0000256" key="2">
    <source>
        <dbReference type="ARBA" id="ARBA00023027"/>
    </source>
</evidence>
<dbReference type="GO" id="GO:0051287">
    <property type="term" value="F:NAD binding"/>
    <property type="evidence" value="ECO:0007669"/>
    <property type="project" value="InterPro"/>
</dbReference>
<dbReference type="PANTHER" id="PTHR42938">
    <property type="entry name" value="FORMATE DEHYDROGENASE 1"/>
    <property type="match status" value="1"/>
</dbReference>
<feature type="domain" description="D-isomer specific 2-hydroxyacid dehydrogenase NAD-binding" evidence="5">
    <location>
        <begin position="212"/>
        <end position="372"/>
    </location>
</feature>
<gene>
    <name evidence="6" type="primary">PLEST010132</name>
    <name evidence="6" type="ORF">PLESTB_001194100</name>
</gene>
<keyword evidence="1" id="KW-0560">Oxidoreductase</keyword>
<evidence type="ECO:0000259" key="5">
    <source>
        <dbReference type="Pfam" id="PF02826"/>
    </source>
</evidence>
<feature type="domain" description="D-isomer specific 2-hydroxyacid dehydrogenase catalytic" evidence="4">
    <location>
        <begin position="140"/>
        <end position="404"/>
    </location>
</feature>
<dbReference type="InterPro" id="IPR036291">
    <property type="entry name" value="NAD(P)-bd_dom_sf"/>
</dbReference>
<evidence type="ECO:0000256" key="1">
    <source>
        <dbReference type="ARBA" id="ARBA00023002"/>
    </source>
</evidence>
<name>A0A9W6F5E0_9CHLO</name>
<dbReference type="Pfam" id="PF02826">
    <property type="entry name" value="2-Hacid_dh_C"/>
    <property type="match status" value="1"/>
</dbReference>
<organism evidence="6 7">
    <name type="scientific">Pleodorina starrii</name>
    <dbReference type="NCBI Taxonomy" id="330485"/>
    <lineage>
        <taxon>Eukaryota</taxon>
        <taxon>Viridiplantae</taxon>
        <taxon>Chlorophyta</taxon>
        <taxon>core chlorophytes</taxon>
        <taxon>Chlorophyceae</taxon>
        <taxon>CS clade</taxon>
        <taxon>Chlamydomonadales</taxon>
        <taxon>Volvocaceae</taxon>
        <taxon>Pleodorina</taxon>
    </lineage>
</organism>
<dbReference type="CDD" id="cd12174">
    <property type="entry name" value="PGDH_like_3"/>
    <property type="match status" value="1"/>
</dbReference>
<evidence type="ECO:0000313" key="7">
    <source>
        <dbReference type="Proteomes" id="UP001165080"/>
    </source>
</evidence>
<accession>A0A9W6F5E0</accession>
<dbReference type="PROSITE" id="PS00065">
    <property type="entry name" value="D_2_HYDROXYACID_DH_1"/>
    <property type="match status" value="1"/>
</dbReference>
<dbReference type="EMBL" id="BRXU01000018">
    <property type="protein sequence ID" value="GLC57163.1"/>
    <property type="molecule type" value="Genomic_DNA"/>
</dbReference>
<dbReference type="GO" id="GO:0016616">
    <property type="term" value="F:oxidoreductase activity, acting on the CH-OH group of donors, NAD or NADP as acceptor"/>
    <property type="evidence" value="ECO:0007669"/>
    <property type="project" value="InterPro"/>
</dbReference>
<dbReference type="InterPro" id="IPR029752">
    <property type="entry name" value="D-isomer_DH_CS1"/>
</dbReference>
<dbReference type="InterPro" id="IPR006140">
    <property type="entry name" value="D-isomer_DH_NAD-bd"/>
</dbReference>
<dbReference type="AlphaFoldDB" id="A0A9W6F5E0"/>
<keyword evidence="2" id="KW-0520">NAD</keyword>
<dbReference type="Pfam" id="PF00389">
    <property type="entry name" value="2-Hacid_dh"/>
    <property type="match status" value="1"/>
</dbReference>
<dbReference type="FunFam" id="3.40.50.720:FF:000584">
    <property type="entry name" value="D-3-phosphoglycerate dehydrogenase"/>
    <property type="match status" value="1"/>
</dbReference>
<evidence type="ECO:0008006" key="8">
    <source>
        <dbReference type="Google" id="ProtNLM"/>
    </source>
</evidence>
<dbReference type="Gene3D" id="3.40.50.720">
    <property type="entry name" value="NAD(P)-binding Rossmann-like Domain"/>
    <property type="match status" value="2"/>
</dbReference>
<dbReference type="OrthoDB" id="1621027at2759"/>
<evidence type="ECO:0000259" key="4">
    <source>
        <dbReference type="Pfam" id="PF00389"/>
    </source>
</evidence>
<evidence type="ECO:0000313" key="6">
    <source>
        <dbReference type="EMBL" id="GLC57163.1"/>
    </source>
</evidence>
<dbReference type="Proteomes" id="UP001165080">
    <property type="component" value="Unassembled WGS sequence"/>
</dbReference>
<dbReference type="SUPFAM" id="SSF52283">
    <property type="entry name" value="Formate/glycerate dehydrogenase catalytic domain-like"/>
    <property type="match status" value="1"/>
</dbReference>
<dbReference type="SUPFAM" id="SSF55021">
    <property type="entry name" value="ACT-like"/>
    <property type="match status" value="1"/>
</dbReference>
<evidence type="ECO:0000256" key="3">
    <source>
        <dbReference type="ARBA" id="ARBA00029440"/>
    </source>
</evidence>
<proteinExistence type="predicted"/>
<reference evidence="6 7" key="1">
    <citation type="journal article" date="2023" name="Commun. Biol.">
        <title>Reorganization of the ancestral sex-determining regions during the evolution of trioecy in Pleodorina starrii.</title>
        <authorList>
            <person name="Takahashi K."/>
            <person name="Suzuki S."/>
            <person name="Kawai-Toyooka H."/>
            <person name="Yamamoto K."/>
            <person name="Hamaji T."/>
            <person name="Ootsuki R."/>
            <person name="Yamaguchi H."/>
            <person name="Kawachi M."/>
            <person name="Higashiyama T."/>
            <person name="Nozaki H."/>
        </authorList>
    </citation>
    <scope>NUCLEOTIDE SEQUENCE [LARGE SCALE GENOMIC DNA]</scope>
    <source>
        <strain evidence="6 7">NIES-4479</strain>
    </source>
</reference>
<keyword evidence="7" id="KW-1185">Reference proteome</keyword>
<protein>
    <recommendedName>
        <fullName evidence="8">Phosphoglycerate dehydrogenase</fullName>
    </recommendedName>
</protein>
<dbReference type="SUPFAM" id="SSF51735">
    <property type="entry name" value="NAD(P)-binding Rossmann-fold domains"/>
    <property type="match status" value="1"/>
</dbReference>
<comment type="caution">
    <text evidence="6">The sequence shown here is derived from an EMBL/GenBank/DDBJ whole genome shotgun (WGS) entry which is preliminary data.</text>
</comment>
<comment type="pathway">
    <text evidence="3">Amino-acid biosynthesis.</text>
</comment>